<feature type="compositionally biased region" description="Low complexity" evidence="1">
    <location>
        <begin position="79"/>
        <end position="93"/>
    </location>
</feature>
<reference evidence="3" key="1">
    <citation type="submission" date="2022-01" db="EMBL/GenBank/DDBJ databases">
        <authorList>
            <person name="King R."/>
        </authorList>
    </citation>
    <scope>NUCLEOTIDE SEQUENCE</scope>
</reference>
<evidence type="ECO:0000256" key="1">
    <source>
        <dbReference type="SAM" id="MobiDB-lite"/>
    </source>
</evidence>
<name>A0A9N9RRD7_9DIPT</name>
<organism evidence="3 4">
    <name type="scientific">Chironomus riparius</name>
    <dbReference type="NCBI Taxonomy" id="315576"/>
    <lineage>
        <taxon>Eukaryota</taxon>
        <taxon>Metazoa</taxon>
        <taxon>Ecdysozoa</taxon>
        <taxon>Arthropoda</taxon>
        <taxon>Hexapoda</taxon>
        <taxon>Insecta</taxon>
        <taxon>Pterygota</taxon>
        <taxon>Neoptera</taxon>
        <taxon>Endopterygota</taxon>
        <taxon>Diptera</taxon>
        <taxon>Nematocera</taxon>
        <taxon>Chironomoidea</taxon>
        <taxon>Chironomidae</taxon>
        <taxon>Chironominae</taxon>
        <taxon>Chironomus</taxon>
    </lineage>
</organism>
<dbReference type="PROSITE" id="PS51257">
    <property type="entry name" value="PROKAR_LIPOPROTEIN"/>
    <property type="match status" value="1"/>
</dbReference>
<protein>
    <recommendedName>
        <fullName evidence="5">Secreted protein</fullName>
    </recommendedName>
</protein>
<dbReference type="OrthoDB" id="8065273at2759"/>
<reference evidence="3" key="2">
    <citation type="submission" date="2022-10" db="EMBL/GenBank/DDBJ databases">
        <authorList>
            <consortium name="ENA_rothamsted_submissions"/>
            <consortium name="culmorum"/>
            <person name="King R."/>
        </authorList>
    </citation>
    <scope>NUCLEOTIDE SEQUENCE</scope>
</reference>
<feature type="chain" id="PRO_5040285918" description="Secreted protein" evidence="2">
    <location>
        <begin position="25"/>
        <end position="117"/>
    </location>
</feature>
<proteinExistence type="predicted"/>
<dbReference type="Proteomes" id="UP001153620">
    <property type="component" value="Chromosome 1"/>
</dbReference>
<sequence>MKSLIIAFALIVAVSCDVSHVVQGEGWSKDGSGYHYSKPEVKFESPDEVLPEDEPIVEIATEEPIEEPVTEVLIEELPTNDYLPPNNNEYLPPKSEEAKRKRQVQGRKVYRRFAKKH</sequence>
<feature type="region of interest" description="Disordered" evidence="1">
    <location>
        <begin position="79"/>
        <end position="105"/>
    </location>
</feature>
<feature type="signal peptide" evidence="2">
    <location>
        <begin position="1"/>
        <end position="24"/>
    </location>
</feature>
<keyword evidence="4" id="KW-1185">Reference proteome</keyword>
<keyword evidence="2" id="KW-0732">Signal</keyword>
<evidence type="ECO:0008006" key="5">
    <source>
        <dbReference type="Google" id="ProtNLM"/>
    </source>
</evidence>
<evidence type="ECO:0000313" key="4">
    <source>
        <dbReference type="Proteomes" id="UP001153620"/>
    </source>
</evidence>
<dbReference type="AlphaFoldDB" id="A0A9N9RRD7"/>
<dbReference type="EMBL" id="OU895877">
    <property type="protein sequence ID" value="CAG9801322.1"/>
    <property type="molecule type" value="Genomic_DNA"/>
</dbReference>
<accession>A0A9N9RRD7</accession>
<evidence type="ECO:0000256" key="2">
    <source>
        <dbReference type="SAM" id="SignalP"/>
    </source>
</evidence>
<gene>
    <name evidence="3" type="ORF">CHIRRI_LOCUS4253</name>
</gene>
<evidence type="ECO:0000313" key="3">
    <source>
        <dbReference type="EMBL" id="CAG9801322.1"/>
    </source>
</evidence>